<sequence length="107" mass="12460">MFYKAINACVGYNMRYCGFGERYQNERILKNTLTDIVLLLCFLLANTVVLLTLLTRTTYHILHVLLRSFKWVQSCVSNEPRRLVATAETSISNRRYSTETFVSRLSK</sequence>
<dbReference type="Proteomes" id="UP001497472">
    <property type="component" value="Unassembled WGS sequence"/>
</dbReference>
<name>A0AAV1K2T2_9NEOP</name>
<dbReference type="EMBL" id="CAVLEF010000279">
    <property type="protein sequence ID" value="CAK1554670.1"/>
    <property type="molecule type" value="Genomic_DNA"/>
</dbReference>
<accession>A0AAV1K2T2</accession>
<keyword evidence="1" id="KW-1133">Transmembrane helix</keyword>
<feature type="transmembrane region" description="Helical" evidence="1">
    <location>
        <begin position="36"/>
        <end position="54"/>
    </location>
</feature>
<evidence type="ECO:0000256" key="1">
    <source>
        <dbReference type="SAM" id="Phobius"/>
    </source>
</evidence>
<keyword evidence="3" id="KW-1185">Reference proteome</keyword>
<dbReference type="AlphaFoldDB" id="A0AAV1K2T2"/>
<evidence type="ECO:0000313" key="2">
    <source>
        <dbReference type="EMBL" id="CAK1554670.1"/>
    </source>
</evidence>
<keyword evidence="1" id="KW-0812">Transmembrane</keyword>
<comment type="caution">
    <text evidence="2">The sequence shown here is derived from an EMBL/GenBank/DDBJ whole genome shotgun (WGS) entry which is preliminary data.</text>
</comment>
<evidence type="ECO:0000313" key="3">
    <source>
        <dbReference type="Proteomes" id="UP001497472"/>
    </source>
</evidence>
<protein>
    <submittedName>
        <fullName evidence="2">Uncharacterized protein</fullName>
    </submittedName>
</protein>
<reference evidence="2 3" key="1">
    <citation type="submission" date="2023-11" db="EMBL/GenBank/DDBJ databases">
        <authorList>
            <person name="Okamura Y."/>
        </authorList>
    </citation>
    <scope>NUCLEOTIDE SEQUENCE [LARGE SCALE GENOMIC DNA]</scope>
</reference>
<proteinExistence type="predicted"/>
<organism evidence="2 3">
    <name type="scientific">Leptosia nina</name>
    <dbReference type="NCBI Taxonomy" id="320188"/>
    <lineage>
        <taxon>Eukaryota</taxon>
        <taxon>Metazoa</taxon>
        <taxon>Ecdysozoa</taxon>
        <taxon>Arthropoda</taxon>
        <taxon>Hexapoda</taxon>
        <taxon>Insecta</taxon>
        <taxon>Pterygota</taxon>
        <taxon>Neoptera</taxon>
        <taxon>Endopterygota</taxon>
        <taxon>Lepidoptera</taxon>
        <taxon>Glossata</taxon>
        <taxon>Ditrysia</taxon>
        <taxon>Papilionoidea</taxon>
        <taxon>Pieridae</taxon>
        <taxon>Pierinae</taxon>
        <taxon>Leptosia</taxon>
    </lineage>
</organism>
<gene>
    <name evidence="2" type="ORF">LNINA_LOCUS13559</name>
</gene>
<keyword evidence="1" id="KW-0472">Membrane</keyword>